<proteinExistence type="predicted"/>
<organism evidence="1 2">
    <name type="scientific">Xylaria bambusicola</name>
    <dbReference type="NCBI Taxonomy" id="326684"/>
    <lineage>
        <taxon>Eukaryota</taxon>
        <taxon>Fungi</taxon>
        <taxon>Dikarya</taxon>
        <taxon>Ascomycota</taxon>
        <taxon>Pezizomycotina</taxon>
        <taxon>Sordariomycetes</taxon>
        <taxon>Xylariomycetidae</taxon>
        <taxon>Xylariales</taxon>
        <taxon>Xylariaceae</taxon>
        <taxon>Xylaria</taxon>
    </lineage>
</organism>
<accession>A0AAN7UJR0</accession>
<keyword evidence="2" id="KW-1185">Reference proteome</keyword>
<dbReference type="AlphaFoldDB" id="A0AAN7UJR0"/>
<sequence length="74" mass="7798">MANSLGGAISQAIISWISIHSVIEPWANYSTLKTFHSKPMATHPQHTHPTGGGLEPHTGTNDGFAALVCFIGSV</sequence>
<protein>
    <submittedName>
        <fullName evidence="1">Uncharacterized protein</fullName>
    </submittedName>
</protein>
<name>A0AAN7UJR0_9PEZI</name>
<dbReference type="EMBL" id="JAWHQM010000018">
    <property type="protein sequence ID" value="KAK5630988.1"/>
    <property type="molecule type" value="Genomic_DNA"/>
</dbReference>
<evidence type="ECO:0000313" key="1">
    <source>
        <dbReference type="EMBL" id="KAK5630988.1"/>
    </source>
</evidence>
<dbReference type="Proteomes" id="UP001305414">
    <property type="component" value="Unassembled WGS sequence"/>
</dbReference>
<reference evidence="1 2" key="1">
    <citation type="submission" date="2023-10" db="EMBL/GenBank/DDBJ databases">
        <title>Draft genome sequence of Xylaria bambusicola isolate GMP-LS, the root and basal stem rot pathogen of sugarcane in Indonesia.</title>
        <authorList>
            <person name="Selvaraj P."/>
            <person name="Muralishankar V."/>
            <person name="Muruganantham S."/>
            <person name="Sp S."/>
            <person name="Haryani S."/>
            <person name="Lau K.J.X."/>
            <person name="Naqvi N.I."/>
        </authorList>
    </citation>
    <scope>NUCLEOTIDE SEQUENCE [LARGE SCALE GENOMIC DNA]</scope>
    <source>
        <strain evidence="1">GMP-LS</strain>
    </source>
</reference>
<gene>
    <name evidence="1" type="ORF">RRF57_006703</name>
</gene>
<comment type="caution">
    <text evidence="1">The sequence shown here is derived from an EMBL/GenBank/DDBJ whole genome shotgun (WGS) entry which is preliminary data.</text>
</comment>
<evidence type="ECO:0000313" key="2">
    <source>
        <dbReference type="Proteomes" id="UP001305414"/>
    </source>
</evidence>